<organism evidence="5 6">
    <name type="scientific">Neoasaia chiangmaiensis</name>
    <dbReference type="NCBI Taxonomy" id="320497"/>
    <lineage>
        <taxon>Bacteria</taxon>
        <taxon>Pseudomonadati</taxon>
        <taxon>Pseudomonadota</taxon>
        <taxon>Alphaproteobacteria</taxon>
        <taxon>Acetobacterales</taxon>
        <taxon>Acetobacteraceae</taxon>
        <taxon>Neoasaia</taxon>
    </lineage>
</organism>
<evidence type="ECO:0000256" key="3">
    <source>
        <dbReference type="ARBA" id="ARBA00023239"/>
    </source>
</evidence>
<keyword evidence="6" id="KW-1185">Reference proteome</keyword>
<dbReference type="SUPFAM" id="SSF55826">
    <property type="entry name" value="YbaK/ProRS associated domain"/>
    <property type="match status" value="1"/>
</dbReference>
<dbReference type="GO" id="GO:0016829">
    <property type="term" value="F:lyase activity"/>
    <property type="evidence" value="ECO:0007669"/>
    <property type="project" value="UniProtKB-KW"/>
</dbReference>
<dbReference type="PANTHER" id="PTHR30411:SF0">
    <property type="entry name" value="CYS-TRNA(PRO)_CYS-TRNA(CYS) DEACYLASE YBAK"/>
    <property type="match status" value="1"/>
</dbReference>
<evidence type="ECO:0000256" key="2">
    <source>
        <dbReference type="ARBA" id="ARBA00022917"/>
    </source>
</evidence>
<dbReference type="GO" id="GO:0002161">
    <property type="term" value="F:aminoacyl-tRNA deacylase activity"/>
    <property type="evidence" value="ECO:0007669"/>
    <property type="project" value="InterPro"/>
</dbReference>
<dbReference type="KEGG" id="nch:A0U93_12275"/>
<evidence type="ECO:0000313" key="5">
    <source>
        <dbReference type="EMBL" id="AQS88584.1"/>
    </source>
</evidence>
<reference evidence="5 6" key="1">
    <citation type="submission" date="2016-03" db="EMBL/GenBank/DDBJ databases">
        <title>Acetic acid bacteria sequencing.</title>
        <authorList>
            <person name="Brandt J."/>
            <person name="Jakob F."/>
            <person name="Vogel R.F."/>
        </authorList>
    </citation>
    <scope>NUCLEOTIDE SEQUENCE [LARGE SCALE GENOMIC DNA]</scope>
    <source>
        <strain evidence="5 6">NBRC 101099</strain>
    </source>
</reference>
<protein>
    <recommendedName>
        <fullName evidence="4">Cys-tRNA(Pro)/Cys-tRNA(Cys) deacylase</fullName>
        <ecNumber evidence="4">4.2.-.-</ecNumber>
    </recommendedName>
</protein>
<dbReference type="PIRSF" id="PIRSF006181">
    <property type="entry name" value="EbsC_YbaK"/>
    <property type="match status" value="1"/>
</dbReference>
<dbReference type="EC" id="4.2.-.-" evidence="4"/>
<dbReference type="Pfam" id="PF04073">
    <property type="entry name" value="tRNA_edit"/>
    <property type="match status" value="1"/>
</dbReference>
<dbReference type="NCBIfam" id="TIGR00011">
    <property type="entry name" value="YbaK_EbsC"/>
    <property type="match status" value="1"/>
</dbReference>
<sequence>MSKKPVSGATPATSLLDQAGLAYTLHAHEYDADASAKGLQAAEALGAPPEQVFKTLMVLIDKTRPACLIVPSNKRLALKKVAALQGGKSASMMAPADAERLTGYKTGGISPFGQRKTSPIMLDASALEHETIYVNGGRRGLQCQIAPQAAARHFGWTVDSIAE</sequence>
<accession>A0A1U9KRS4</accession>
<keyword evidence="2 4" id="KW-0648">Protein biosynthesis</keyword>
<keyword evidence="3 4" id="KW-0456">Lyase</keyword>
<dbReference type="PANTHER" id="PTHR30411">
    <property type="entry name" value="CYTOPLASMIC PROTEIN"/>
    <property type="match status" value="1"/>
</dbReference>
<dbReference type="InterPro" id="IPR036754">
    <property type="entry name" value="YbaK/aa-tRNA-synt-asso_dom_sf"/>
</dbReference>
<dbReference type="Gene3D" id="3.90.960.10">
    <property type="entry name" value="YbaK/aminoacyl-tRNA synthetase-associated domain"/>
    <property type="match status" value="1"/>
</dbReference>
<dbReference type="EMBL" id="CP014691">
    <property type="protein sequence ID" value="AQS88584.1"/>
    <property type="molecule type" value="Genomic_DNA"/>
</dbReference>
<dbReference type="Proteomes" id="UP000188604">
    <property type="component" value="Chromosome"/>
</dbReference>
<proteinExistence type="inferred from homology"/>
<dbReference type="GO" id="GO:0006412">
    <property type="term" value="P:translation"/>
    <property type="evidence" value="ECO:0007669"/>
    <property type="project" value="UniProtKB-KW"/>
</dbReference>
<dbReference type="OrthoDB" id="9809296at2"/>
<evidence type="ECO:0000256" key="1">
    <source>
        <dbReference type="ARBA" id="ARBA00009798"/>
    </source>
</evidence>
<evidence type="ECO:0000313" key="6">
    <source>
        <dbReference type="Proteomes" id="UP000188604"/>
    </source>
</evidence>
<dbReference type="AlphaFoldDB" id="A0A1U9KRS4"/>
<name>A0A1U9KRS4_9PROT</name>
<dbReference type="CDD" id="cd00002">
    <property type="entry name" value="YbaK_deacylase"/>
    <property type="match status" value="1"/>
</dbReference>
<evidence type="ECO:0000256" key="4">
    <source>
        <dbReference type="PIRNR" id="PIRNR006181"/>
    </source>
</evidence>
<comment type="similarity">
    <text evidence="1 4">Belongs to the prolyl-tRNA editing family. YbaK/EbsC subfamily.</text>
</comment>
<gene>
    <name evidence="5" type="ORF">A0U93_12275</name>
</gene>
<dbReference type="InterPro" id="IPR007214">
    <property type="entry name" value="YbaK/aa-tRNA-synth-assoc-dom"/>
</dbReference>
<dbReference type="RefSeq" id="WP_077807620.1">
    <property type="nucleotide sequence ID" value="NZ_BJXS01000006.1"/>
</dbReference>
<dbReference type="InterPro" id="IPR004369">
    <property type="entry name" value="Prolyl-tRNA_editing_YbaK/EbsC"/>
</dbReference>
<dbReference type="STRING" id="320497.A0U93_12275"/>